<comment type="catalytic activity">
    <reaction evidence="5 6">
        <text>adenosine(37) in tRNA + dimethylallyl diphosphate = N(6)-dimethylallyladenosine(37) in tRNA + diphosphate</text>
        <dbReference type="Rhea" id="RHEA:26482"/>
        <dbReference type="Rhea" id="RHEA-COMP:10162"/>
        <dbReference type="Rhea" id="RHEA-COMP:10375"/>
        <dbReference type="ChEBI" id="CHEBI:33019"/>
        <dbReference type="ChEBI" id="CHEBI:57623"/>
        <dbReference type="ChEBI" id="CHEBI:74411"/>
        <dbReference type="ChEBI" id="CHEBI:74415"/>
        <dbReference type="EC" id="2.5.1.75"/>
    </reaction>
</comment>
<evidence type="ECO:0000313" key="8">
    <source>
        <dbReference type="EMBL" id="OCL05141.1"/>
    </source>
</evidence>
<dbReference type="NCBIfam" id="TIGR00174">
    <property type="entry name" value="miaA"/>
    <property type="match status" value="1"/>
</dbReference>
<protein>
    <recommendedName>
        <fullName evidence="5 6">tRNA dimethylallyltransferase</fullName>
        <ecNumber evidence="5 6">2.5.1.75</ecNumber>
    </recommendedName>
</protein>
<comment type="similarity">
    <text evidence="1 5 7">Belongs to the IPP transferase family.</text>
</comment>
<dbReference type="SUPFAM" id="SSF52540">
    <property type="entry name" value="P-loop containing nucleoside triphosphate hydrolases"/>
    <property type="match status" value="2"/>
</dbReference>
<gene>
    <name evidence="8" type="ORF">AOQ84DRAFT_399727</name>
</gene>
<dbReference type="GO" id="GO:0006400">
    <property type="term" value="P:tRNA modification"/>
    <property type="evidence" value="ECO:0007669"/>
    <property type="project" value="TreeGrafter"/>
</dbReference>
<keyword evidence="5" id="KW-0963">Cytoplasm</keyword>
<evidence type="ECO:0000256" key="2">
    <source>
        <dbReference type="ARBA" id="ARBA00022679"/>
    </source>
</evidence>
<dbReference type="OrthoDB" id="775260at2759"/>
<dbReference type="Gene3D" id="1.10.20.140">
    <property type="match status" value="1"/>
</dbReference>
<dbReference type="EMBL" id="KV750364">
    <property type="protein sequence ID" value="OCL05141.1"/>
    <property type="molecule type" value="Genomic_DNA"/>
</dbReference>
<organism evidence="8 9">
    <name type="scientific">Glonium stellatum</name>
    <dbReference type="NCBI Taxonomy" id="574774"/>
    <lineage>
        <taxon>Eukaryota</taxon>
        <taxon>Fungi</taxon>
        <taxon>Dikarya</taxon>
        <taxon>Ascomycota</taxon>
        <taxon>Pezizomycotina</taxon>
        <taxon>Dothideomycetes</taxon>
        <taxon>Pleosporomycetidae</taxon>
        <taxon>Gloniales</taxon>
        <taxon>Gloniaceae</taxon>
        <taxon>Glonium</taxon>
    </lineage>
</organism>
<dbReference type="GO" id="GO:0052381">
    <property type="term" value="F:tRNA dimethylallyltransferase activity"/>
    <property type="evidence" value="ECO:0007669"/>
    <property type="project" value="UniProtKB-UniRule"/>
</dbReference>
<keyword evidence="3 5" id="KW-0547">Nucleotide-binding</keyword>
<sequence length="479" mass="54480">MSQALQKPLIAIIGATGTGKSELAVEIASRFNGEIINGDAMQLYHGLPIITNKMLETERKGIPHHLLGCIGLEEETWTVGKFVEKALIVIEEIRQKGKLPILVGGTHYYTQSLLFQDTLVNKLSAFVEEGELSNVEQTKHFPILDRPTEVILTKLREVDPVMADRWHPNDRRKIQHSLGIWLKTGNRASQVYEEQRMKQRAALNQYGGMSSEDDVLGPKMRFPSLIFWVHASREALHARLDSRIIKMLQNGLLSEVSSLSAFRVSHEVSTGIPVDQTRGIWVSIGYKEFISYQTALVKGIAPEAELEKLKLAAIEHTQAATRQYANRQVRWIRIKLLNALASAGETPNLFLLDGTDLTRWDDRVLMPAVQVTQQFLGGYTLPAPTGLSEAAKEMLMPKRQYDLSQRRDLWVRRTCELCEMVAVTEGDWDKHIKSRRHRRVAATKKKRQEKIEIKGDDVKIQGEERITTLEKWMDIFDDK</sequence>
<dbReference type="PANTHER" id="PTHR11088">
    <property type="entry name" value="TRNA DIMETHYLALLYLTRANSFERASE"/>
    <property type="match status" value="1"/>
</dbReference>
<evidence type="ECO:0000256" key="1">
    <source>
        <dbReference type="ARBA" id="ARBA00005842"/>
    </source>
</evidence>
<dbReference type="EC" id="2.5.1.75" evidence="5 6"/>
<dbReference type="InterPro" id="IPR027417">
    <property type="entry name" value="P-loop_NTPase"/>
</dbReference>
<evidence type="ECO:0000256" key="3">
    <source>
        <dbReference type="ARBA" id="ARBA00022741"/>
    </source>
</evidence>
<dbReference type="GO" id="GO:0005524">
    <property type="term" value="F:ATP binding"/>
    <property type="evidence" value="ECO:0007669"/>
    <property type="project" value="UniProtKB-UniRule"/>
</dbReference>
<dbReference type="InterPro" id="IPR018022">
    <property type="entry name" value="IPT"/>
</dbReference>
<dbReference type="GO" id="GO:0005739">
    <property type="term" value="C:mitochondrion"/>
    <property type="evidence" value="ECO:0007669"/>
    <property type="project" value="TreeGrafter"/>
</dbReference>
<proteinExistence type="inferred from homology"/>
<keyword evidence="9" id="KW-1185">Reference proteome</keyword>
<dbReference type="Proteomes" id="UP000250140">
    <property type="component" value="Unassembled WGS sequence"/>
</dbReference>
<dbReference type="AlphaFoldDB" id="A0A8E2EV44"/>
<dbReference type="InterPro" id="IPR030666">
    <property type="entry name" value="IPP_transferase_euk"/>
</dbReference>
<evidence type="ECO:0000256" key="4">
    <source>
        <dbReference type="ARBA" id="ARBA00022840"/>
    </source>
</evidence>
<keyword evidence="2 5" id="KW-0808">Transferase</keyword>
<dbReference type="PANTHER" id="PTHR11088:SF89">
    <property type="entry name" value="TRNA DIMETHYLALLYLTRANSFERASE"/>
    <property type="match status" value="1"/>
</dbReference>
<evidence type="ECO:0000313" key="9">
    <source>
        <dbReference type="Proteomes" id="UP000250140"/>
    </source>
</evidence>
<reference evidence="8 9" key="1">
    <citation type="journal article" date="2016" name="Nat. Commun.">
        <title>Ectomycorrhizal ecology is imprinted in the genome of the dominant symbiotic fungus Cenococcum geophilum.</title>
        <authorList>
            <consortium name="DOE Joint Genome Institute"/>
            <person name="Peter M."/>
            <person name="Kohler A."/>
            <person name="Ohm R.A."/>
            <person name="Kuo A."/>
            <person name="Krutzmann J."/>
            <person name="Morin E."/>
            <person name="Arend M."/>
            <person name="Barry K.W."/>
            <person name="Binder M."/>
            <person name="Choi C."/>
            <person name="Clum A."/>
            <person name="Copeland A."/>
            <person name="Grisel N."/>
            <person name="Haridas S."/>
            <person name="Kipfer T."/>
            <person name="LaButti K."/>
            <person name="Lindquist E."/>
            <person name="Lipzen A."/>
            <person name="Maire R."/>
            <person name="Meier B."/>
            <person name="Mihaltcheva S."/>
            <person name="Molinier V."/>
            <person name="Murat C."/>
            <person name="Poggeler S."/>
            <person name="Quandt C.A."/>
            <person name="Sperisen C."/>
            <person name="Tritt A."/>
            <person name="Tisserant E."/>
            <person name="Crous P.W."/>
            <person name="Henrissat B."/>
            <person name="Nehls U."/>
            <person name="Egli S."/>
            <person name="Spatafora J.W."/>
            <person name="Grigoriev I.V."/>
            <person name="Martin F.M."/>
        </authorList>
    </citation>
    <scope>NUCLEOTIDE SEQUENCE [LARGE SCALE GENOMIC DNA]</scope>
    <source>
        <strain evidence="8 9">CBS 207.34</strain>
    </source>
</reference>
<accession>A0A8E2EV44</accession>
<dbReference type="HAMAP" id="MF_00185">
    <property type="entry name" value="IPP_trans"/>
    <property type="match status" value="1"/>
</dbReference>
<comment type="function">
    <text evidence="5">Catalyzes the transfer of a dimethylallyl group onto the adenine at position 37.</text>
</comment>
<dbReference type="PIRSF" id="PIRSF039110">
    <property type="entry name" value="IPP_transferase"/>
    <property type="match status" value="1"/>
</dbReference>
<dbReference type="Gene3D" id="3.40.50.300">
    <property type="entry name" value="P-loop containing nucleotide triphosphate hydrolases"/>
    <property type="match status" value="1"/>
</dbReference>
<dbReference type="Pfam" id="PF01715">
    <property type="entry name" value="IPPT"/>
    <property type="match status" value="1"/>
</dbReference>
<keyword evidence="4 5" id="KW-0067">ATP-binding</keyword>
<evidence type="ECO:0000256" key="7">
    <source>
        <dbReference type="RuleBase" id="RU003785"/>
    </source>
</evidence>
<dbReference type="InterPro" id="IPR039657">
    <property type="entry name" value="Dimethylallyltransferase"/>
</dbReference>
<keyword evidence="5 6" id="KW-0819">tRNA processing</keyword>
<name>A0A8E2EV44_9PEZI</name>
<evidence type="ECO:0000256" key="5">
    <source>
        <dbReference type="PIRNR" id="PIRNR039110"/>
    </source>
</evidence>
<evidence type="ECO:0000256" key="6">
    <source>
        <dbReference type="RuleBase" id="RU003783"/>
    </source>
</evidence>
<dbReference type="Gene3D" id="3.30.160.60">
    <property type="entry name" value="Classic Zinc Finger"/>
    <property type="match status" value="1"/>
</dbReference>